<comment type="cofactor">
    <cofactor evidence="6">
        <name>Ca(2+)</name>
        <dbReference type="ChEBI" id="CHEBI:29108"/>
    </cofactor>
</comment>
<gene>
    <name evidence="10" type="ORF">EG328_003979</name>
</gene>
<dbReference type="PANTHER" id="PTHR45679">
    <property type="entry name" value="ER DEGRADATION-ENHANCING ALPHA-MANNOSIDASE-LIKE PROTEIN 2"/>
    <property type="match status" value="1"/>
</dbReference>
<evidence type="ECO:0000256" key="1">
    <source>
        <dbReference type="ARBA" id="ARBA00004240"/>
    </source>
</evidence>
<accession>A0A8H3US00</accession>
<dbReference type="PANTHER" id="PTHR45679:SF5">
    <property type="entry name" value="ER DEGRADATION-ENHANCING ALPHA-MANNOSIDASE-LIKE PROTEIN 1"/>
    <property type="match status" value="1"/>
</dbReference>
<keyword evidence="7" id="KW-0326">Glycosidase</keyword>
<dbReference type="GO" id="GO:0005509">
    <property type="term" value="F:calcium ion binding"/>
    <property type="evidence" value="ECO:0007669"/>
    <property type="project" value="InterPro"/>
</dbReference>
<feature type="active site" evidence="5">
    <location>
        <position position="611"/>
    </location>
</feature>
<feature type="region of interest" description="Disordered" evidence="8">
    <location>
        <begin position="706"/>
        <end position="747"/>
    </location>
</feature>
<feature type="signal peptide" evidence="9">
    <location>
        <begin position="1"/>
        <end position="16"/>
    </location>
</feature>
<dbReference type="InterPro" id="IPR044674">
    <property type="entry name" value="EDEM1/2/3"/>
</dbReference>
<dbReference type="InterPro" id="IPR036026">
    <property type="entry name" value="Seven-hairpin_glycosidases"/>
</dbReference>
<dbReference type="GO" id="GO:0016020">
    <property type="term" value="C:membrane"/>
    <property type="evidence" value="ECO:0007669"/>
    <property type="project" value="InterPro"/>
</dbReference>
<reference evidence="10 11" key="1">
    <citation type="submission" date="2018-12" db="EMBL/GenBank/DDBJ databases">
        <title>Venturia inaequalis Genome Resource.</title>
        <authorList>
            <person name="Lichtner F.J."/>
        </authorList>
    </citation>
    <scope>NUCLEOTIDE SEQUENCE [LARGE SCALE GENOMIC DNA]</scope>
    <source>
        <strain evidence="10 11">120213</strain>
    </source>
</reference>
<name>A0A8H3US00_VENIN</name>
<keyword evidence="3" id="KW-0256">Endoplasmic reticulum</keyword>
<sequence length="1191" mass="131781">MLLLLSFLNLALNAIAGPLQIFETQPLHTRSTRFQFSTSASANACLIGKKTVIQDARALNETLLWEIGTIKGTDGEQFCRTVMKMDYDSAWRYAVTEINWRSNAEVEGSSQAAISLLFNFENTNQITRYKWTIDAPKDAEWRQTVKASSAYPRPWLVILAAVYLATTAVCMTDDYLRSLRQETRDIFYHGFENYMKYAFPEDELKPLSCAPLTRDHANPAHIELNDVLGNYSLTLIDSLSTLAIIASTPPQKAQDKALGLFQDGILQLIEQYGDGTEGPSGQGLRARGFDVDSKVQIFETVIRGVGGLLSAHQFAVGDLPIRGYAASTKTKHGETGIHWANGLVYNGQLLRLAHDLAKRLLPAFHTATGLPYPRVNLRHGVPFYSNSPLNVDADRGQCPRTPPENVEVTETCSAGAGSLVLEFSTLSRLTGDTRFEDAAKTAFWAVWQRRSSIGLLGSGIDAETGNWVSPYTGIGAGIDSFFEYALKSHVLLSGLPFNQSLASKHSPDAFLEVWEQSHAAIKHHIYRGEQFQHPHYLQVDLYTGALRAFWIDSLSAYYPGLLTLAGELEEAITTHMMYTALWSRYSALPERWSAATGNIESGLRWWGGRPEFIESTWYLYRATKDPWYLHVGEMALRDIKRRCWTKCGWAGLQDVRTGELSDRMESFFLGETAKYLFLLFDDQHPLNALDDAFVFTTEGHPLTIPKRLRENLRTTAKPNYEPRGSPDTSPRPGSAPTCPKPPPYLPLTVSSTAARGDVFHAASLARLHLMPNLETLDSPLVEFTTDHPSISLSGLQSPSNYTFYPWTLPLDLVPPQGTSLPMANRATFDLSFPNLPESATTMGTLQRVYEGVLVNSMSGLRLGMVKEPLPVTSVPPGTELDLFRIYAVSNVALGRDEKVFLTRNLVTTFNPVDPYFTRIRDVQMIDLVVDVGEESEATHTSTAEPQASSLNFSVPIITLDSLNALTDDAQPSLLSSLLQNIQSMLREPLASSARPVAQPPALERHLFPAAIPTGPGAAPIPDIAEPLKLDTTATISPLLWNEVHITGDLCDGVLDAQIARENQVLVIKRGGCSFSTKMRNIPSFAPSPRALQMVVIVSFPEQDHVDAQVQQERLNRAEFVQSSSAEPLIQPLLDQDQTTPGGIPRPHPIPAVMISGGHDTIRYFEKAKGVGLRRRFWFESQGVKIGNLIVI</sequence>
<evidence type="ECO:0000256" key="6">
    <source>
        <dbReference type="PIRSR" id="PIRSR601382-2"/>
    </source>
</evidence>
<dbReference type="GO" id="GO:0036503">
    <property type="term" value="P:ERAD pathway"/>
    <property type="evidence" value="ECO:0007669"/>
    <property type="project" value="UniProtKB-ARBA"/>
</dbReference>
<comment type="caution">
    <text evidence="10">The sequence shown here is derived from an EMBL/GenBank/DDBJ whole genome shotgun (WGS) entry which is preliminary data.</text>
</comment>
<dbReference type="UniPathway" id="UPA00378"/>
<dbReference type="InterPro" id="IPR012341">
    <property type="entry name" value="6hp_glycosidase-like_sf"/>
</dbReference>
<evidence type="ECO:0000256" key="4">
    <source>
        <dbReference type="ARBA" id="ARBA00023180"/>
    </source>
</evidence>
<evidence type="ECO:0000256" key="2">
    <source>
        <dbReference type="ARBA" id="ARBA00007658"/>
    </source>
</evidence>
<evidence type="ECO:0000313" key="11">
    <source>
        <dbReference type="Proteomes" id="UP000447873"/>
    </source>
</evidence>
<protein>
    <recommendedName>
        <fullName evidence="7">alpha-1,2-Mannosidase</fullName>
        <ecNumber evidence="7">3.2.1.-</ecNumber>
    </recommendedName>
</protein>
<keyword evidence="9" id="KW-0732">Signal</keyword>
<dbReference type="Proteomes" id="UP000447873">
    <property type="component" value="Unassembled WGS sequence"/>
</dbReference>
<keyword evidence="6" id="KW-0479">Metal-binding</keyword>
<dbReference type="InterPro" id="IPR001382">
    <property type="entry name" value="Glyco_hydro_47"/>
</dbReference>
<dbReference type="GO" id="GO:0044322">
    <property type="term" value="C:endoplasmic reticulum quality control compartment"/>
    <property type="evidence" value="ECO:0007669"/>
    <property type="project" value="GOC"/>
</dbReference>
<evidence type="ECO:0000313" key="10">
    <source>
        <dbReference type="EMBL" id="KAE9974193.1"/>
    </source>
</evidence>
<organism evidence="10 11">
    <name type="scientific">Venturia inaequalis</name>
    <name type="common">Apple scab fungus</name>
    <dbReference type="NCBI Taxonomy" id="5025"/>
    <lineage>
        <taxon>Eukaryota</taxon>
        <taxon>Fungi</taxon>
        <taxon>Dikarya</taxon>
        <taxon>Ascomycota</taxon>
        <taxon>Pezizomycotina</taxon>
        <taxon>Dothideomycetes</taxon>
        <taxon>Pleosporomycetidae</taxon>
        <taxon>Venturiales</taxon>
        <taxon>Venturiaceae</taxon>
        <taxon>Venturia</taxon>
    </lineage>
</organism>
<proteinExistence type="inferred from homology"/>
<dbReference type="Gene3D" id="1.50.10.10">
    <property type="match status" value="1"/>
</dbReference>
<feature type="active site" description="Proton donor" evidence="5">
    <location>
        <position position="299"/>
    </location>
</feature>
<dbReference type="GO" id="GO:1904380">
    <property type="term" value="P:endoplasmic reticulum mannose trimming"/>
    <property type="evidence" value="ECO:0007669"/>
    <property type="project" value="InterPro"/>
</dbReference>
<evidence type="ECO:0000256" key="3">
    <source>
        <dbReference type="ARBA" id="ARBA00022824"/>
    </source>
</evidence>
<evidence type="ECO:0000256" key="8">
    <source>
        <dbReference type="SAM" id="MobiDB-lite"/>
    </source>
</evidence>
<evidence type="ECO:0000256" key="5">
    <source>
        <dbReference type="PIRSR" id="PIRSR601382-1"/>
    </source>
</evidence>
<keyword evidence="7" id="KW-0378">Hydrolase</keyword>
<dbReference type="GO" id="GO:0005975">
    <property type="term" value="P:carbohydrate metabolic process"/>
    <property type="evidence" value="ECO:0007669"/>
    <property type="project" value="InterPro"/>
</dbReference>
<feature type="active site" description="Proton donor" evidence="5">
    <location>
        <position position="590"/>
    </location>
</feature>
<feature type="binding site" evidence="6">
    <location>
        <position position="697"/>
    </location>
    <ligand>
        <name>Ca(2+)</name>
        <dbReference type="ChEBI" id="CHEBI:29108"/>
    </ligand>
</feature>
<dbReference type="Pfam" id="PF01532">
    <property type="entry name" value="Glyco_hydro_47"/>
    <property type="match status" value="1"/>
</dbReference>
<evidence type="ECO:0000256" key="7">
    <source>
        <dbReference type="RuleBase" id="RU361193"/>
    </source>
</evidence>
<dbReference type="PRINTS" id="PR00747">
    <property type="entry name" value="GLYHDRLASE47"/>
</dbReference>
<evidence type="ECO:0000256" key="9">
    <source>
        <dbReference type="SAM" id="SignalP"/>
    </source>
</evidence>
<dbReference type="GO" id="GO:0004571">
    <property type="term" value="F:mannosyl-oligosaccharide 1,2-alpha-mannosidase activity"/>
    <property type="evidence" value="ECO:0007669"/>
    <property type="project" value="InterPro"/>
</dbReference>
<dbReference type="SUPFAM" id="SSF48225">
    <property type="entry name" value="Seven-hairpin glycosidases"/>
    <property type="match status" value="1"/>
</dbReference>
<comment type="similarity">
    <text evidence="2 7">Belongs to the glycosyl hydrolase 47 family.</text>
</comment>
<dbReference type="AlphaFoldDB" id="A0A8H3US00"/>
<keyword evidence="4" id="KW-0325">Glycoprotein</keyword>
<feature type="active site" evidence="5">
    <location>
        <position position="479"/>
    </location>
</feature>
<keyword evidence="6" id="KW-0106">Calcium</keyword>
<feature type="chain" id="PRO_5033985476" description="alpha-1,2-Mannosidase" evidence="9">
    <location>
        <begin position="17"/>
        <end position="1191"/>
    </location>
</feature>
<dbReference type="EMBL" id="WNWS01000224">
    <property type="protein sequence ID" value="KAE9974193.1"/>
    <property type="molecule type" value="Genomic_DNA"/>
</dbReference>
<dbReference type="EC" id="3.2.1.-" evidence="7"/>
<comment type="subcellular location">
    <subcellularLocation>
        <location evidence="1">Endoplasmic reticulum</location>
    </subcellularLocation>
</comment>